<dbReference type="OrthoDB" id="2503993at2759"/>
<feature type="transmembrane region" description="Helical" evidence="2">
    <location>
        <begin position="1156"/>
        <end position="1183"/>
    </location>
</feature>
<dbReference type="AlphaFoldDB" id="A0A9P4QE86"/>
<protein>
    <submittedName>
        <fullName evidence="6">Cellular morphogenesis protein</fullName>
    </submittedName>
</protein>
<evidence type="ECO:0000256" key="2">
    <source>
        <dbReference type="SAM" id="Phobius"/>
    </source>
</evidence>
<proteinExistence type="predicted"/>
<evidence type="ECO:0000313" key="7">
    <source>
        <dbReference type="Proteomes" id="UP000799441"/>
    </source>
</evidence>
<dbReference type="PANTHER" id="PTHR31778:SF2">
    <property type="entry name" value="BUD SITE SELECTION PROTEIN RAX2"/>
    <property type="match status" value="1"/>
</dbReference>
<feature type="domain" description="Rax2-like C-terminal" evidence="3">
    <location>
        <begin position="900"/>
        <end position="1149"/>
    </location>
</feature>
<keyword evidence="2" id="KW-1133">Transmembrane helix</keyword>
<dbReference type="Pfam" id="PF12768">
    <property type="entry name" value="Rax2"/>
    <property type="match status" value="1"/>
</dbReference>
<dbReference type="InterPro" id="IPR015915">
    <property type="entry name" value="Kelch-typ_b-propeller"/>
</dbReference>
<name>A0A9P4QE86_9PEZI</name>
<evidence type="ECO:0000259" key="5">
    <source>
        <dbReference type="Pfam" id="PF20843"/>
    </source>
</evidence>
<dbReference type="GO" id="GO:1902929">
    <property type="term" value="C:plasma membrane of growing cell tip"/>
    <property type="evidence" value="ECO:0007669"/>
    <property type="project" value="TreeGrafter"/>
</dbReference>
<organism evidence="6 7">
    <name type="scientific">Polychaeton citri CBS 116435</name>
    <dbReference type="NCBI Taxonomy" id="1314669"/>
    <lineage>
        <taxon>Eukaryota</taxon>
        <taxon>Fungi</taxon>
        <taxon>Dikarya</taxon>
        <taxon>Ascomycota</taxon>
        <taxon>Pezizomycotina</taxon>
        <taxon>Dothideomycetes</taxon>
        <taxon>Dothideomycetidae</taxon>
        <taxon>Capnodiales</taxon>
        <taxon>Capnodiaceae</taxon>
        <taxon>Polychaeton</taxon>
    </lineage>
</organism>
<dbReference type="InterPro" id="IPR011043">
    <property type="entry name" value="Gal_Oxase/kelch_b-propeller"/>
</dbReference>
<keyword evidence="7" id="KW-1185">Reference proteome</keyword>
<keyword evidence="2" id="KW-0812">Transmembrane</keyword>
<dbReference type="Pfam" id="PF20843">
    <property type="entry name" value="Rax2_3"/>
    <property type="match status" value="1"/>
</dbReference>
<feature type="compositionally biased region" description="Low complexity" evidence="1">
    <location>
        <begin position="399"/>
        <end position="410"/>
    </location>
</feature>
<dbReference type="InterPro" id="IPR048265">
    <property type="entry name" value="Rax2-like_third"/>
</dbReference>
<evidence type="ECO:0000313" key="6">
    <source>
        <dbReference type="EMBL" id="KAF2723229.1"/>
    </source>
</evidence>
<dbReference type="Proteomes" id="UP000799441">
    <property type="component" value="Unassembled WGS sequence"/>
</dbReference>
<feature type="domain" description="Rax2-like third" evidence="5">
    <location>
        <begin position="383"/>
        <end position="544"/>
    </location>
</feature>
<dbReference type="Pfam" id="PF20842">
    <property type="entry name" value="Rax2_2"/>
    <property type="match status" value="1"/>
</dbReference>
<evidence type="ECO:0000259" key="3">
    <source>
        <dbReference type="Pfam" id="PF12768"/>
    </source>
</evidence>
<evidence type="ECO:0000259" key="4">
    <source>
        <dbReference type="Pfam" id="PF20842"/>
    </source>
</evidence>
<sequence>MRSPLSQLLAIGPELAAFILTSPLTNTRVAYAQATVPSPNLDLSKLGRVALAGDFDSISLYRYEGQNEALPNTNGSDALLSRYPDGTFRTIAGADGSIMAMCPFTRDGQLQGIVVGGNFTRLGGQDQEAQGIALYNPSSDEVVALPGLNGSVNAVFCDDDGTVYVGGAFTGGNSSNAIAWTSGWTNLPFQGFNGPVTSITKNPAGNIVFGGDFNGLGNTTTPSNHPDDQVIALSSGTITSYGTTGTDGFNNATNIICKTGDMDGSGNTWLLNDNTAGWWEGSYDFGFNPTKLRLYNTAQDGRGAKTWYFENLNSGGILNMDYFDADGNNRSCSNNCPLAQNTTAQDFHFVPPVGMNSFRVYITSWYGAGGGLAGIEMFQDDVFSFAVNDFNQPQCDGVSNSSSSLATPSSMWNRTSNDGQSTSDYLTATINDDYNLGPNVSVVFSPNIQQSGNYSITVYTPGCFQDNTCGSRGRVNLTGSMTSNDPPVSTILYQTNNYDKYDQIYYGYVDTSDASFQPQVTLIPDAGQSLPLTIVAQRVRFELIASNGGLNGLFEYNPNEATVNTDFSKSAIDTAGSNLNDAAIVNAVVTSGDQVFVGGNFSSDAGHNVISVSDNATSLPGNGLDSEVLTMQLLDDTIYFGGNFTQTQDESVKGLNGIAVYSIPSRQWSALGAGVEGVVTSIVPVTLNISSNNMQECLTISGDFSAIRSFGDNERSLASGFAVWVLSENNWLNNVPNVTIAIQGRLISYATYNENQTIYAGQIASQGLGISGAVELTGSGSELQPLNIKIMPASSSSSSAMRKRESSNSPSYTGVYGGLYYDENGLNVTVLGGHFTAMASNGSTIENLLFINNTDSTQVLTGISGLDADSTFMGMDTQDSVLYAGGFVTGSIGENDVNGLIAFDLVSSQFVSPQPPALQGDDVAVNAVSAQPDNAFVFVGGTFERAGSLPCPGLCIYDISARQWNPPRSGLEGVVNAMVWSSKNTLVVAGNVTVGGNQTTIATYDADAQTFQEYSGARDLPGPVTAISPADANYNSWWAAGMNLNDNSAFLSKYSNDGDTWTTVSGLGPGTEVRGLQLMSVSKDHSDNKLISDNTVLMLTGNINVEGFGNASAVLYNGTTFQPYILTNTQDGSQGTLSRLFVSNPQNFLEIHHHHLALGLVVLIGLAIALGLIFIIVVAGILIERTRRRREGYVPMAMDRNGQLARIPPETLLGSLQEKDKTPKL</sequence>
<evidence type="ECO:0000256" key="1">
    <source>
        <dbReference type="SAM" id="MobiDB-lite"/>
    </source>
</evidence>
<dbReference type="Gene3D" id="2.120.10.80">
    <property type="entry name" value="Kelch-type beta propeller"/>
    <property type="match status" value="1"/>
</dbReference>
<accession>A0A9P4QE86</accession>
<feature type="domain" description="Rax2-like second" evidence="4">
    <location>
        <begin position="227"/>
        <end position="372"/>
    </location>
</feature>
<comment type="caution">
    <text evidence="6">The sequence shown here is derived from an EMBL/GenBank/DDBJ whole genome shotgun (WGS) entry which is preliminary data.</text>
</comment>
<dbReference type="PANTHER" id="PTHR31778">
    <property type="entry name" value="BUD SITE SELECTION PROTEIN RAX2"/>
    <property type="match status" value="1"/>
</dbReference>
<dbReference type="SUPFAM" id="SSF63829">
    <property type="entry name" value="Calcium-dependent phosphotriesterase"/>
    <property type="match status" value="1"/>
</dbReference>
<dbReference type="EMBL" id="MU003777">
    <property type="protein sequence ID" value="KAF2723229.1"/>
    <property type="molecule type" value="Genomic_DNA"/>
</dbReference>
<dbReference type="SUPFAM" id="SSF50965">
    <property type="entry name" value="Galactose oxidase, central domain"/>
    <property type="match status" value="1"/>
</dbReference>
<dbReference type="InterPro" id="IPR048266">
    <property type="entry name" value="Rax2-like_second"/>
</dbReference>
<gene>
    <name evidence="6" type="ORF">K431DRAFT_26865</name>
</gene>
<feature type="region of interest" description="Disordered" evidence="1">
    <location>
        <begin position="399"/>
        <end position="418"/>
    </location>
</feature>
<keyword evidence="2" id="KW-0472">Membrane</keyword>
<reference evidence="6" key="1">
    <citation type="journal article" date="2020" name="Stud. Mycol.">
        <title>101 Dothideomycetes genomes: a test case for predicting lifestyles and emergence of pathogens.</title>
        <authorList>
            <person name="Haridas S."/>
            <person name="Albert R."/>
            <person name="Binder M."/>
            <person name="Bloem J."/>
            <person name="Labutti K."/>
            <person name="Salamov A."/>
            <person name="Andreopoulos B."/>
            <person name="Baker S."/>
            <person name="Barry K."/>
            <person name="Bills G."/>
            <person name="Bluhm B."/>
            <person name="Cannon C."/>
            <person name="Castanera R."/>
            <person name="Culley D."/>
            <person name="Daum C."/>
            <person name="Ezra D."/>
            <person name="Gonzalez J."/>
            <person name="Henrissat B."/>
            <person name="Kuo A."/>
            <person name="Liang C."/>
            <person name="Lipzen A."/>
            <person name="Lutzoni F."/>
            <person name="Magnuson J."/>
            <person name="Mondo S."/>
            <person name="Nolan M."/>
            <person name="Ohm R."/>
            <person name="Pangilinan J."/>
            <person name="Park H.-J."/>
            <person name="Ramirez L."/>
            <person name="Alfaro M."/>
            <person name="Sun H."/>
            <person name="Tritt A."/>
            <person name="Yoshinaga Y."/>
            <person name="Zwiers L.-H."/>
            <person name="Turgeon B."/>
            <person name="Goodwin S."/>
            <person name="Spatafora J."/>
            <person name="Crous P."/>
            <person name="Grigoriev I."/>
        </authorList>
    </citation>
    <scope>NUCLEOTIDE SEQUENCE</scope>
    <source>
        <strain evidence="6">CBS 116435</strain>
    </source>
</reference>
<dbReference type="InterPro" id="IPR024982">
    <property type="entry name" value="Rax2-like_C"/>
</dbReference>